<evidence type="ECO:0000313" key="3">
    <source>
        <dbReference type="Proteomes" id="UP000004682"/>
    </source>
</evidence>
<evidence type="ECO:0008006" key="4">
    <source>
        <dbReference type="Google" id="ProtNLM"/>
    </source>
</evidence>
<feature type="transmembrane region" description="Helical" evidence="1">
    <location>
        <begin position="26"/>
        <end position="47"/>
    </location>
</feature>
<keyword evidence="1" id="KW-1133">Transmembrane helix</keyword>
<evidence type="ECO:0000313" key="2">
    <source>
        <dbReference type="EMBL" id="EIP87679.1"/>
    </source>
</evidence>
<name>A0ABN0G642_9BURK</name>
<dbReference type="Proteomes" id="UP000004682">
    <property type="component" value="Unassembled WGS sequence"/>
</dbReference>
<reference evidence="3" key="1">
    <citation type="journal article" date="2012" name="J. Bacteriol.">
        <title>Revised Genome Sequence of Burkholderia thailandensis MSMB43 with Improved Annotation.</title>
        <authorList>
            <person name="Zhuo Y."/>
            <person name="Liu L."/>
            <person name="Wang Q."/>
            <person name="Liu X."/>
            <person name="Ren B."/>
            <person name="Liu M."/>
            <person name="Ni P."/>
            <person name="Cheng Y.Q."/>
            <person name="Zhang L."/>
        </authorList>
    </citation>
    <scope>NUCLEOTIDE SEQUENCE [LARGE SCALE GENOMIC DNA]</scope>
    <source>
        <strain evidence="3">MSMB43</strain>
    </source>
</reference>
<evidence type="ECO:0000256" key="1">
    <source>
        <dbReference type="SAM" id="Phobius"/>
    </source>
</evidence>
<gene>
    <name evidence="2" type="ORF">A33K_15700</name>
</gene>
<protein>
    <recommendedName>
        <fullName evidence="4">Flp/Fap pilin component</fullName>
    </recommendedName>
</protein>
<organism evidence="2 3">
    <name type="scientific">Burkholderia humptydooensis MSMB43</name>
    <dbReference type="NCBI Taxonomy" id="441157"/>
    <lineage>
        <taxon>Bacteria</taxon>
        <taxon>Pseudomonadati</taxon>
        <taxon>Pseudomonadota</taxon>
        <taxon>Betaproteobacteria</taxon>
        <taxon>Burkholderiales</taxon>
        <taxon>Burkholderiaceae</taxon>
        <taxon>Burkholderia</taxon>
        <taxon>pseudomallei group</taxon>
    </lineage>
</organism>
<keyword evidence="1" id="KW-0812">Transmembrane</keyword>
<accession>A0ABN0G642</accession>
<keyword evidence="3" id="KW-1185">Reference proteome</keyword>
<proteinExistence type="predicted"/>
<sequence length="72" mass="7726">MQPFFQETLMLRFIQSLLRDERGVSALEYSVLAGIVVVAVAAAGAIFGGNSGLPNLFQNMITKVTSVQTNGH</sequence>
<keyword evidence="1" id="KW-0472">Membrane</keyword>
<dbReference type="EMBL" id="JH692063">
    <property type="protein sequence ID" value="EIP87679.1"/>
    <property type="molecule type" value="Genomic_DNA"/>
</dbReference>